<reference evidence="1" key="1">
    <citation type="journal article" date="2014" name="Front. Microbiol.">
        <title>High frequency of phylogenetically diverse reductive dehalogenase-homologous genes in deep subseafloor sedimentary metagenomes.</title>
        <authorList>
            <person name="Kawai M."/>
            <person name="Futagami T."/>
            <person name="Toyoda A."/>
            <person name="Takaki Y."/>
            <person name="Nishi S."/>
            <person name="Hori S."/>
            <person name="Arai W."/>
            <person name="Tsubouchi T."/>
            <person name="Morono Y."/>
            <person name="Uchiyama I."/>
            <person name="Ito T."/>
            <person name="Fujiyama A."/>
            <person name="Inagaki F."/>
            <person name="Takami H."/>
        </authorList>
    </citation>
    <scope>NUCLEOTIDE SEQUENCE</scope>
    <source>
        <strain evidence="1">Expedition CK06-06</strain>
    </source>
</reference>
<comment type="caution">
    <text evidence="1">The sequence shown here is derived from an EMBL/GenBank/DDBJ whole genome shotgun (WGS) entry which is preliminary data.</text>
</comment>
<proteinExistence type="predicted"/>
<organism evidence="1">
    <name type="scientific">marine sediment metagenome</name>
    <dbReference type="NCBI Taxonomy" id="412755"/>
    <lineage>
        <taxon>unclassified sequences</taxon>
        <taxon>metagenomes</taxon>
        <taxon>ecological metagenomes</taxon>
    </lineage>
</organism>
<gene>
    <name evidence="1" type="ORF">S06H3_60532</name>
</gene>
<feature type="non-terminal residue" evidence="1">
    <location>
        <position position="1"/>
    </location>
</feature>
<accession>X1PNX7</accession>
<evidence type="ECO:0000313" key="1">
    <source>
        <dbReference type="EMBL" id="GAI57528.1"/>
    </source>
</evidence>
<protein>
    <submittedName>
        <fullName evidence="1">Uncharacterized protein</fullName>
    </submittedName>
</protein>
<name>X1PNX7_9ZZZZ</name>
<sequence>LIDLDMLAKLIIQYYDNFDTDTKTLIPLIKIYWPT</sequence>
<dbReference type="EMBL" id="BARV01039502">
    <property type="protein sequence ID" value="GAI57528.1"/>
    <property type="molecule type" value="Genomic_DNA"/>
</dbReference>
<dbReference type="AlphaFoldDB" id="X1PNX7"/>